<sequence>MNTVLSTVAAAGSGLTAGVLLAVAVSLVPVFLSLPPAHYVRAHKVAGRYFDRFMPPTVVVTALVDVVLAVRTGGVLFAAAAAALVGVSVVSQFGNVPVNRAVRALPDGSVPVGWPDPRQRWQRLHWCRTTFALIALVLNLVAPASF</sequence>
<protein>
    <submittedName>
        <fullName evidence="2">DUF1772 domain-containing protein</fullName>
    </submittedName>
</protein>
<accession>A0A428WPD0</accession>
<keyword evidence="1" id="KW-0812">Transmembrane</keyword>
<dbReference type="Pfam" id="PF08592">
    <property type="entry name" value="Anthrone_oxy"/>
    <property type="match status" value="1"/>
</dbReference>
<feature type="transmembrane region" description="Helical" evidence="1">
    <location>
        <begin position="126"/>
        <end position="145"/>
    </location>
</feature>
<keyword evidence="3" id="KW-1185">Reference proteome</keyword>
<keyword evidence="1" id="KW-0472">Membrane</keyword>
<dbReference type="EMBL" id="QHHU01000018">
    <property type="protein sequence ID" value="RSM44878.1"/>
    <property type="molecule type" value="Genomic_DNA"/>
</dbReference>
<name>A0A428WPD0_AMYBA</name>
<keyword evidence="1" id="KW-1133">Transmembrane helix</keyword>
<proteinExistence type="predicted"/>
<comment type="caution">
    <text evidence="2">The sequence shown here is derived from an EMBL/GenBank/DDBJ whole genome shotgun (WGS) entry which is preliminary data.</text>
</comment>
<gene>
    <name evidence="2" type="ORF">DMA12_15155</name>
</gene>
<organism evidence="2 3">
    <name type="scientific">Amycolatopsis balhimycina DSM 5908</name>
    <dbReference type="NCBI Taxonomy" id="1081091"/>
    <lineage>
        <taxon>Bacteria</taxon>
        <taxon>Bacillati</taxon>
        <taxon>Actinomycetota</taxon>
        <taxon>Actinomycetes</taxon>
        <taxon>Pseudonocardiales</taxon>
        <taxon>Pseudonocardiaceae</taxon>
        <taxon>Amycolatopsis</taxon>
    </lineage>
</organism>
<dbReference type="InterPro" id="IPR013901">
    <property type="entry name" value="Anthrone_oxy"/>
</dbReference>
<evidence type="ECO:0000256" key="1">
    <source>
        <dbReference type="SAM" id="Phobius"/>
    </source>
</evidence>
<dbReference type="AlphaFoldDB" id="A0A428WPD0"/>
<dbReference type="OrthoDB" id="3854156at2"/>
<evidence type="ECO:0000313" key="3">
    <source>
        <dbReference type="Proteomes" id="UP000286716"/>
    </source>
</evidence>
<dbReference type="RefSeq" id="WP_020639557.1">
    <property type="nucleotide sequence ID" value="NZ_QHHU01000018.1"/>
</dbReference>
<feature type="transmembrane region" description="Helical" evidence="1">
    <location>
        <begin position="76"/>
        <end position="96"/>
    </location>
</feature>
<feature type="transmembrane region" description="Helical" evidence="1">
    <location>
        <begin position="6"/>
        <end position="32"/>
    </location>
</feature>
<reference evidence="2 3" key="1">
    <citation type="submission" date="2018-05" db="EMBL/GenBank/DDBJ databases">
        <title>Evolution of GPA BGCs.</title>
        <authorList>
            <person name="Waglechner N."/>
            <person name="Wright G.D."/>
        </authorList>
    </citation>
    <scope>NUCLEOTIDE SEQUENCE [LARGE SCALE GENOMIC DNA]</scope>
    <source>
        <strain evidence="2 3">DSM 5908</strain>
    </source>
</reference>
<dbReference type="Proteomes" id="UP000286716">
    <property type="component" value="Unassembled WGS sequence"/>
</dbReference>
<evidence type="ECO:0000313" key="2">
    <source>
        <dbReference type="EMBL" id="RSM44878.1"/>
    </source>
</evidence>